<evidence type="ECO:0000313" key="2">
    <source>
        <dbReference type="Proteomes" id="UP001139207"/>
    </source>
</evidence>
<organism evidence="1 2">
    <name type="scientific">Corynebacterium kalidii</name>
    <dbReference type="NCBI Taxonomy" id="2931982"/>
    <lineage>
        <taxon>Bacteria</taxon>
        <taxon>Bacillati</taxon>
        <taxon>Actinomycetota</taxon>
        <taxon>Actinomycetes</taxon>
        <taxon>Mycobacteriales</taxon>
        <taxon>Corynebacteriaceae</taxon>
        <taxon>Corynebacterium</taxon>
    </lineage>
</organism>
<gene>
    <name evidence="1" type="ORF">MUN33_11075</name>
</gene>
<dbReference type="Gene3D" id="3.30.1330.70">
    <property type="entry name" value="Holliday junction resolvase RusA"/>
    <property type="match status" value="1"/>
</dbReference>
<name>A0A9X1WME9_9CORY</name>
<sequence>MTTWTMPLAYEKPPLSLNQRGHWAKTDPHRKALRAWSAAAARKLGIPTGLDHITTRLHYRAPDRRRRDEDNLILTAKPLWDGLVDAGIVPDDTSDYMTKLMPKIHPPTPEGPALWLTITEGDPP</sequence>
<dbReference type="AlphaFoldDB" id="A0A9X1WME9"/>
<proteinExistence type="predicted"/>
<dbReference type="GO" id="GO:0006281">
    <property type="term" value="P:DNA repair"/>
    <property type="evidence" value="ECO:0007669"/>
    <property type="project" value="InterPro"/>
</dbReference>
<dbReference type="SUPFAM" id="SSF103084">
    <property type="entry name" value="Holliday junction resolvase RusA"/>
    <property type="match status" value="1"/>
</dbReference>
<dbReference type="EMBL" id="JALIEA010000017">
    <property type="protein sequence ID" value="MCJ7859247.1"/>
    <property type="molecule type" value="Genomic_DNA"/>
</dbReference>
<evidence type="ECO:0000313" key="1">
    <source>
        <dbReference type="EMBL" id="MCJ7859247.1"/>
    </source>
</evidence>
<dbReference type="Proteomes" id="UP001139207">
    <property type="component" value="Unassembled WGS sequence"/>
</dbReference>
<dbReference type="GO" id="GO:0000287">
    <property type="term" value="F:magnesium ion binding"/>
    <property type="evidence" value="ECO:0007669"/>
    <property type="project" value="InterPro"/>
</dbReference>
<dbReference type="GO" id="GO:0006310">
    <property type="term" value="P:DNA recombination"/>
    <property type="evidence" value="ECO:0007669"/>
    <property type="project" value="InterPro"/>
</dbReference>
<dbReference type="InterPro" id="IPR036614">
    <property type="entry name" value="RusA-like_sf"/>
</dbReference>
<reference evidence="1" key="1">
    <citation type="submission" date="2022-04" db="EMBL/GenBank/DDBJ databases">
        <title>Corynebacterium kalidii LD5P10.</title>
        <authorList>
            <person name="Sun J.Q."/>
        </authorList>
    </citation>
    <scope>NUCLEOTIDE SEQUENCE</scope>
    <source>
        <strain evidence="1">LD5P10</strain>
    </source>
</reference>
<accession>A0A9X1WME9</accession>
<protein>
    <submittedName>
        <fullName evidence="1">Uncharacterized protein</fullName>
    </submittedName>
</protein>
<comment type="caution">
    <text evidence="1">The sequence shown here is derived from an EMBL/GenBank/DDBJ whole genome shotgun (WGS) entry which is preliminary data.</text>
</comment>
<keyword evidence="2" id="KW-1185">Reference proteome</keyword>
<dbReference type="RefSeq" id="WP_244804977.1">
    <property type="nucleotide sequence ID" value="NZ_JALIEA010000017.1"/>
</dbReference>